<evidence type="ECO:0000256" key="1">
    <source>
        <dbReference type="ARBA" id="ARBA00044755"/>
    </source>
</evidence>
<proteinExistence type="inferred from homology"/>
<comment type="similarity">
    <text evidence="1">Belongs to the bactofilin family.</text>
</comment>
<protein>
    <submittedName>
        <fullName evidence="2">Polymer-forming cytoskeletal protein</fullName>
    </submittedName>
</protein>
<dbReference type="EMBL" id="CP048685">
    <property type="protein sequence ID" value="QPJ63726.1"/>
    <property type="molecule type" value="Genomic_DNA"/>
</dbReference>
<evidence type="ECO:0000313" key="3">
    <source>
        <dbReference type="Proteomes" id="UP000594688"/>
    </source>
</evidence>
<reference evidence="2 3" key="1">
    <citation type="submission" date="2020-02" db="EMBL/GenBank/DDBJ databases">
        <title>Genomic and physiological characterization of two novel Nitrospinaceae genera.</title>
        <authorList>
            <person name="Mueller A.J."/>
            <person name="Jung M.-Y."/>
            <person name="Strachan C.R."/>
            <person name="Herbold C.W."/>
            <person name="Kirkegaard R.H."/>
            <person name="Daims H."/>
        </authorList>
    </citation>
    <scope>NUCLEOTIDE SEQUENCE [LARGE SCALE GENOMIC DNA]</scope>
    <source>
        <strain evidence="2">EB</strain>
    </source>
</reference>
<gene>
    <name evidence="2" type="ORF">G3M70_06185</name>
</gene>
<dbReference type="AlphaFoldDB" id="A0A7T0BZI8"/>
<name>A0A7T0BZI8_9BACT</name>
<dbReference type="KEGG" id="nli:G3M70_06185"/>
<dbReference type="PANTHER" id="PTHR35024">
    <property type="entry name" value="HYPOTHETICAL CYTOSOLIC PROTEIN"/>
    <property type="match status" value="1"/>
</dbReference>
<dbReference type="Proteomes" id="UP000594688">
    <property type="component" value="Chromosome"/>
</dbReference>
<dbReference type="PANTHER" id="PTHR35024:SF4">
    <property type="entry name" value="POLYMER-FORMING CYTOSKELETAL PROTEIN"/>
    <property type="match status" value="1"/>
</dbReference>
<evidence type="ECO:0000313" key="2">
    <source>
        <dbReference type="EMBL" id="QPJ63726.1"/>
    </source>
</evidence>
<sequence length="130" mass="14080">MKQGKNDQIKAYMGEDTSFDGSLSFNGTVRIDGSFKGKVRTDDTLIVGEKGVLEADVEAGIVVCKGKIRGTVQAKEKVEIHKDSEVVGNVIAPQLYVELGAVFDGQCDMTKNGKKTLQLVQEEKNAAEML</sequence>
<organism evidence="2 3">
    <name type="scientific">Candidatus Nitronauta litoralis</name>
    <dbReference type="NCBI Taxonomy" id="2705533"/>
    <lineage>
        <taxon>Bacteria</taxon>
        <taxon>Pseudomonadati</taxon>
        <taxon>Nitrospinota/Tectimicrobiota group</taxon>
        <taxon>Nitrospinota</taxon>
        <taxon>Nitrospinia</taxon>
        <taxon>Nitrospinales</taxon>
        <taxon>Nitrospinaceae</taxon>
        <taxon>Candidatus Nitronauta</taxon>
    </lineage>
</organism>
<dbReference type="InterPro" id="IPR007607">
    <property type="entry name" value="BacA/B"/>
</dbReference>
<accession>A0A7T0BZI8</accession>
<dbReference type="Pfam" id="PF04519">
    <property type="entry name" value="Bactofilin"/>
    <property type="match status" value="1"/>
</dbReference>